<dbReference type="KEGG" id="dfs:HGD76_21945"/>
<dbReference type="InterPro" id="IPR029063">
    <property type="entry name" value="SAM-dependent_MTases_sf"/>
</dbReference>
<keyword evidence="4" id="KW-0949">S-adenosyl-L-methionine</keyword>
<dbReference type="InterPro" id="IPR002052">
    <property type="entry name" value="DNA_methylase_N6_adenine_CS"/>
</dbReference>
<keyword evidence="2 7" id="KW-0489">Methyltransferase</keyword>
<reference evidence="7 8" key="1">
    <citation type="submission" date="2020-04" db="EMBL/GenBank/DDBJ databases">
        <title>Genome-Wide Identification of 5-Methylcytosine Sites in Bacterial Genomes By High-Throughput Sequencing of MspJI Restriction Fragments.</title>
        <authorList>
            <person name="Wu V."/>
        </authorList>
    </citation>
    <scope>NUCLEOTIDE SEQUENCE [LARGE SCALE GENOMIC DNA]</scope>
    <source>
        <strain evidence="7 8">CCAP 1403/13f</strain>
    </source>
</reference>
<dbReference type="InterPro" id="IPR011639">
    <property type="entry name" value="MethylTrfase_TaqI-like_dom"/>
</dbReference>
<protein>
    <recommendedName>
        <fullName evidence="1">site-specific DNA-methyltransferase (adenine-specific)</fullName>
        <ecNumber evidence="1">2.1.1.72</ecNumber>
    </recommendedName>
</protein>
<dbReference type="GO" id="GO:0009007">
    <property type="term" value="F:site-specific DNA-methyltransferase (adenine-specific) activity"/>
    <property type="evidence" value="ECO:0007669"/>
    <property type="project" value="UniProtKB-EC"/>
</dbReference>
<dbReference type="Gene3D" id="3.40.50.150">
    <property type="entry name" value="Vaccinia Virus protein VP39"/>
    <property type="match status" value="1"/>
</dbReference>
<feature type="domain" description="Type II methyltransferase M.TaqI-like" evidence="6">
    <location>
        <begin position="635"/>
        <end position="821"/>
    </location>
</feature>
<reference evidence="7 8" key="2">
    <citation type="submission" date="2020-04" db="EMBL/GenBank/DDBJ databases">
        <authorList>
            <person name="Fomenkov A."/>
            <person name="Anton B.P."/>
            <person name="Roberts R.J."/>
        </authorList>
    </citation>
    <scope>NUCLEOTIDE SEQUENCE [LARGE SCALE GENOMIC DNA]</scope>
    <source>
        <strain evidence="7 8">CCAP 1403/13f</strain>
    </source>
</reference>
<dbReference type="RefSeq" id="WP_168697033.1">
    <property type="nucleotide sequence ID" value="NZ_CP051206.1"/>
</dbReference>
<dbReference type="Pfam" id="PF07669">
    <property type="entry name" value="Eco57I"/>
    <property type="match status" value="1"/>
</dbReference>
<dbReference type="Proteomes" id="UP000502433">
    <property type="component" value="Chromosome"/>
</dbReference>
<evidence type="ECO:0000313" key="7">
    <source>
        <dbReference type="EMBL" id="QJB46449.1"/>
    </source>
</evidence>
<sequence>MSSFEQFQNDFFNIFNNQNFYEGKTYLEYIAEPQTNDEDNIVDTKIVLPLLLALGFDSGDIAKNTTGNAKDSSRPDFEVKLASGNIRCFLVEDKNTAYNLKRSDPLQQLRGYATSRGYELGLICNGKLLLGYDFSNPSYPNPVLHLDIQKIIETYHSTGIENLTIEQNQDLKSLYRRFNQQSFENIENFIQDLSKPENEWLNCAKSQDNTPNFDELLIADLKQAINLLEEDVLYQLQLSLEEYDQYCQAKYLPNSIDKINISENETITKTLEGLRNKIKNHLRVYGVLEVGEFSDAGEKLIEFAEKPQGSIHDFEQIFLDKLRNAQARKQAQKDKKPSKNQKVVQLDLIPNISESKQEELGIKIADENKIKKLDHTKLSEILKEYYRIVLDWKAWEANQNLTHANAIKIHQYFISWRNLVSKTILQGADEDKLKTEFARQTAYVYVTRLLIVRICEDKKLINRKFSNGGFKYWKEEVEPRYLDLAQGMSMDYLLEMSYRSAQNIYTHFFNNADLFNWYRINSNTLIKVLHILNGFNLQQIDSDIIGMVYGRYVEEGKHEQGRYFTPKPVVEYILDCIGYKSDNPDIRDKKLLDPAGGSGSFLVHAARRLIDSYRSRRTNTIPVENVPAIIQQVKNCLFCLDINPFACYLAETNLLIQVIDLLKQAKEADKLKDCTIDRFNVYNTDSLLLAKSQEIRTTLLNPILDLELSTVAQIKTQTGMFADGFDFVVANPPYVKADEPGADIYRREIESSGQFETLHEKWDLFVPFIELSCKATKDLGKVGLIVSRGIQTNNYGELLREYIAKNLTINQVDFFNNVRIFSDAVVNNTVLFLEKISPGDDHQVKRVLHTGSFTQIQEINPLNQSEYQGKVFRQFVVNDNFEDVTYLEDICYCTVGMVLNADETKAKGAFKKDILLSSQVDKIHSKKYIDGENIIRELAIDNIRYLEWDTERVPGQIRRATIPELYNYPKILFGMTSFPTYDRGIAEGDGFYVPDSVRICVRWDDVYKVKRLEKEKRQMYELSKKRQKLIGDGKGKKLQIYQYAEEKIKIAEKFDLRYIAAILASSFGKRFLLLNNRDENIMSVNSETQIAKSRIYPDDLKEFPIKNISLEEQQPFIDYVNHLIESNWNLYTLTQLGHKIKFDYSDSDPTIEVNFCQVFESLNLPCWNFLNAEPHRFEIIGERGQTITKIKIKDNKLLNVRQEKIKDNKLLTVRQELIFSESTIVLEFLKIYLQQYEKRDLTWTDLIQEGKIPKTDEYIQQIFDQCTRLQTAITDTISDIRSTYKELDEMVSQLYKH</sequence>
<dbReference type="PRINTS" id="PR00507">
    <property type="entry name" value="N12N6MTFRASE"/>
</dbReference>
<dbReference type="PROSITE" id="PS00092">
    <property type="entry name" value="N6_MTASE"/>
    <property type="match status" value="1"/>
</dbReference>
<dbReference type="GO" id="GO:0032259">
    <property type="term" value="P:methylation"/>
    <property type="evidence" value="ECO:0007669"/>
    <property type="project" value="UniProtKB-KW"/>
</dbReference>
<evidence type="ECO:0000256" key="4">
    <source>
        <dbReference type="ARBA" id="ARBA00022691"/>
    </source>
</evidence>
<comment type="catalytic activity">
    <reaction evidence="5">
        <text>a 2'-deoxyadenosine in DNA + S-adenosyl-L-methionine = an N(6)-methyl-2'-deoxyadenosine in DNA + S-adenosyl-L-homocysteine + H(+)</text>
        <dbReference type="Rhea" id="RHEA:15197"/>
        <dbReference type="Rhea" id="RHEA-COMP:12418"/>
        <dbReference type="Rhea" id="RHEA-COMP:12419"/>
        <dbReference type="ChEBI" id="CHEBI:15378"/>
        <dbReference type="ChEBI" id="CHEBI:57856"/>
        <dbReference type="ChEBI" id="CHEBI:59789"/>
        <dbReference type="ChEBI" id="CHEBI:90615"/>
        <dbReference type="ChEBI" id="CHEBI:90616"/>
        <dbReference type="EC" id="2.1.1.72"/>
    </reaction>
</comment>
<dbReference type="GO" id="GO:0006304">
    <property type="term" value="P:DNA modification"/>
    <property type="evidence" value="ECO:0007669"/>
    <property type="project" value="InterPro"/>
</dbReference>
<evidence type="ECO:0000256" key="5">
    <source>
        <dbReference type="ARBA" id="ARBA00047942"/>
    </source>
</evidence>
<keyword evidence="3" id="KW-0808">Transferase</keyword>
<organism evidence="7 8">
    <name type="scientific">Dolichospermum flos-aquae CCAP 1403/13F</name>
    <dbReference type="NCBI Taxonomy" id="315271"/>
    <lineage>
        <taxon>Bacteria</taxon>
        <taxon>Bacillati</taxon>
        <taxon>Cyanobacteriota</taxon>
        <taxon>Cyanophyceae</taxon>
        <taxon>Nostocales</taxon>
        <taxon>Aphanizomenonaceae</taxon>
        <taxon>Dolichospermum</taxon>
    </lineage>
</organism>
<dbReference type="InterPro" id="IPR050953">
    <property type="entry name" value="N4_N6_ade-DNA_methylase"/>
</dbReference>
<dbReference type="EMBL" id="CP051206">
    <property type="protein sequence ID" value="QJB46449.1"/>
    <property type="molecule type" value="Genomic_DNA"/>
</dbReference>
<accession>A0A6H2C670</accession>
<dbReference type="PANTHER" id="PTHR33841">
    <property type="entry name" value="DNA METHYLTRANSFERASE YEEA-RELATED"/>
    <property type="match status" value="1"/>
</dbReference>
<name>A0A6H2C670_DOLFA</name>
<proteinExistence type="predicted"/>
<evidence type="ECO:0000256" key="3">
    <source>
        <dbReference type="ARBA" id="ARBA00022679"/>
    </source>
</evidence>
<evidence type="ECO:0000256" key="2">
    <source>
        <dbReference type="ARBA" id="ARBA00022603"/>
    </source>
</evidence>
<dbReference type="SUPFAM" id="SSF53335">
    <property type="entry name" value="S-adenosyl-L-methionine-dependent methyltransferases"/>
    <property type="match status" value="1"/>
</dbReference>
<gene>
    <name evidence="7" type="ORF">HGD76_21945</name>
</gene>
<dbReference type="EC" id="2.1.1.72" evidence="1"/>
<dbReference type="GO" id="GO:0003676">
    <property type="term" value="F:nucleic acid binding"/>
    <property type="evidence" value="ECO:0007669"/>
    <property type="project" value="InterPro"/>
</dbReference>
<dbReference type="PANTHER" id="PTHR33841:SF1">
    <property type="entry name" value="DNA METHYLTRANSFERASE A"/>
    <property type="match status" value="1"/>
</dbReference>
<evidence type="ECO:0000313" key="8">
    <source>
        <dbReference type="Proteomes" id="UP000502433"/>
    </source>
</evidence>
<evidence type="ECO:0000259" key="6">
    <source>
        <dbReference type="Pfam" id="PF07669"/>
    </source>
</evidence>
<evidence type="ECO:0000256" key="1">
    <source>
        <dbReference type="ARBA" id="ARBA00011900"/>
    </source>
</evidence>